<dbReference type="InterPro" id="IPR013815">
    <property type="entry name" value="ATP_grasp_subdomain_1"/>
</dbReference>
<evidence type="ECO:0000256" key="8">
    <source>
        <dbReference type="ARBA" id="ARBA00022917"/>
    </source>
</evidence>
<organism evidence="14 15">
    <name type="scientific">Abyssalbus ytuae</name>
    <dbReference type="NCBI Taxonomy" id="2926907"/>
    <lineage>
        <taxon>Bacteria</taxon>
        <taxon>Pseudomonadati</taxon>
        <taxon>Bacteroidota</taxon>
        <taxon>Flavobacteriia</taxon>
        <taxon>Flavobacteriales</taxon>
        <taxon>Flavobacteriaceae</taxon>
        <taxon>Abyssalbus</taxon>
    </lineage>
</organism>
<dbReference type="InterPro" id="IPR021109">
    <property type="entry name" value="Peptidase_aspartic_dom_sf"/>
</dbReference>
<dbReference type="Pfam" id="PF05618">
    <property type="entry name" value="Zn_protease"/>
    <property type="match status" value="1"/>
</dbReference>
<dbReference type="GO" id="GO:0018169">
    <property type="term" value="F:ribosomal S6-glutamic acid ligase activity"/>
    <property type="evidence" value="ECO:0007669"/>
    <property type="project" value="TreeGrafter"/>
</dbReference>
<evidence type="ECO:0000256" key="6">
    <source>
        <dbReference type="ARBA" id="ARBA00022840"/>
    </source>
</evidence>
<evidence type="ECO:0000256" key="2">
    <source>
        <dbReference type="ARBA" id="ARBA00001946"/>
    </source>
</evidence>
<evidence type="ECO:0000256" key="11">
    <source>
        <dbReference type="ARBA" id="ARBA00072141"/>
    </source>
</evidence>
<dbReference type="Gene3D" id="2.40.70.10">
    <property type="entry name" value="Acid Proteases"/>
    <property type="match status" value="1"/>
</dbReference>
<evidence type="ECO:0000256" key="1">
    <source>
        <dbReference type="ARBA" id="ARBA00001936"/>
    </source>
</evidence>
<dbReference type="Gene3D" id="3.40.50.20">
    <property type="match status" value="1"/>
</dbReference>
<evidence type="ECO:0000256" key="10">
    <source>
        <dbReference type="ARBA" id="ARBA00061239"/>
    </source>
</evidence>
<dbReference type="PANTHER" id="PTHR21621">
    <property type="entry name" value="RIBOSOMAL PROTEIN S6 MODIFICATION PROTEIN"/>
    <property type="match status" value="1"/>
</dbReference>
<dbReference type="Proteomes" id="UP000831290">
    <property type="component" value="Chromosome"/>
</dbReference>
<dbReference type="EMBL" id="CP094358">
    <property type="protein sequence ID" value="UOB17979.1"/>
    <property type="molecule type" value="Genomic_DNA"/>
</dbReference>
<keyword evidence="8" id="KW-0648">Protein biosynthesis</keyword>
<dbReference type="Gene3D" id="3.30.470.20">
    <property type="entry name" value="ATP-grasp fold, B domain"/>
    <property type="match status" value="1"/>
</dbReference>
<evidence type="ECO:0000313" key="15">
    <source>
        <dbReference type="Proteomes" id="UP000831290"/>
    </source>
</evidence>
<evidence type="ECO:0000256" key="9">
    <source>
        <dbReference type="ARBA" id="ARBA00023211"/>
    </source>
</evidence>
<keyword evidence="7" id="KW-0460">Magnesium</keyword>
<keyword evidence="14" id="KW-0687">Ribonucleoprotein</keyword>
<dbReference type="Gene3D" id="3.30.1490.20">
    <property type="entry name" value="ATP-grasp fold, A domain"/>
    <property type="match status" value="1"/>
</dbReference>
<name>A0A9E7D3L3_9FLAO</name>
<dbReference type="FunFam" id="3.30.1490.20:FF:000005">
    <property type="entry name" value="Probable alpha-L-glutamate ligase 1"/>
    <property type="match status" value="1"/>
</dbReference>
<keyword evidence="3 14" id="KW-0436">Ligase</keyword>
<dbReference type="NCBIfam" id="TIGR00768">
    <property type="entry name" value="rimK_fam"/>
    <property type="match status" value="1"/>
</dbReference>
<evidence type="ECO:0000313" key="14">
    <source>
        <dbReference type="EMBL" id="UOB17979.1"/>
    </source>
</evidence>
<dbReference type="NCBIfam" id="NF007764">
    <property type="entry name" value="PRK10446.1"/>
    <property type="match status" value="1"/>
</dbReference>
<dbReference type="Pfam" id="PF18030">
    <property type="entry name" value="Rimk_N"/>
    <property type="match status" value="1"/>
</dbReference>
<sequence length="462" mass="51246">MSDTKIIVGSEEWVSLPNLNIPAIKVRVDSGAKTSSLHAVNIQPFQRSNETWVSFDVFPIQFNGRKFLKCEALVIDKRVVKSSTGNREHRFVIRTPLKIGNNSWDVEITLTNRDPMGYRMLLGREAMMGKIIVDPENSFLLGDISEDEINKKYEKKIENKSGLKIGLLASNADLYSNRRIIEAGERLGHNIEFFNIRQCYMKLDAKTPEIHYRGGKILNDLDAIIPRIRPSMTFYGCALTRQFEALNIFCLNNALAISRSRDKLYSLQLLLNHGVDIPTTGFANSPLDTNDLIKMVGGTPLIIKLLEGTQGKGVVLAETKKAAESVINAFKSLNANILVQEFIKEANGKDLRCFVIDNKVVATIQREAPPGEFRANIHLGGTASIIKATPEEKKLAIRAAKAMGLDVAGVDIIRSSKGPLLLEVNSSPGLEGIETATDKDIASLMIKSIEKKLKWVKVSEET</sequence>
<keyword evidence="4" id="KW-0479">Metal-binding</keyword>
<dbReference type="InterPro" id="IPR011761">
    <property type="entry name" value="ATP-grasp"/>
</dbReference>
<dbReference type="InterPro" id="IPR004666">
    <property type="entry name" value="Rp_bS6_RimK/Lys_biosynth_LsyX"/>
</dbReference>
<dbReference type="KEGG" id="fbm:MQE35_01460"/>
<comment type="similarity">
    <text evidence="10">In the C-terminal section; belongs to the RimK family.</text>
</comment>
<proteinExistence type="inferred from homology"/>
<dbReference type="PROSITE" id="PS50975">
    <property type="entry name" value="ATP_GRASP"/>
    <property type="match status" value="1"/>
</dbReference>
<dbReference type="GO" id="GO:0009432">
    <property type="term" value="P:SOS response"/>
    <property type="evidence" value="ECO:0007669"/>
    <property type="project" value="TreeGrafter"/>
</dbReference>
<dbReference type="InterPro" id="IPR023533">
    <property type="entry name" value="RimK"/>
</dbReference>
<keyword evidence="6 12" id="KW-0067">ATP-binding</keyword>
<keyword evidence="5 12" id="KW-0547">Nucleotide-binding</keyword>
<gene>
    <name evidence="14" type="primary">rimK</name>
    <name evidence="14" type="ORF">MQE35_01460</name>
</gene>
<dbReference type="SUPFAM" id="SSF56059">
    <property type="entry name" value="Glutathione synthetase ATP-binding domain-like"/>
    <property type="match status" value="1"/>
</dbReference>
<dbReference type="GO" id="GO:0006412">
    <property type="term" value="P:translation"/>
    <property type="evidence" value="ECO:0007669"/>
    <property type="project" value="UniProtKB-KW"/>
</dbReference>
<evidence type="ECO:0000256" key="7">
    <source>
        <dbReference type="ARBA" id="ARBA00022842"/>
    </source>
</evidence>
<comment type="cofactor">
    <cofactor evidence="2">
        <name>Mg(2+)</name>
        <dbReference type="ChEBI" id="CHEBI:18420"/>
    </cofactor>
</comment>
<dbReference type="GO" id="GO:0005840">
    <property type="term" value="C:ribosome"/>
    <property type="evidence" value="ECO:0007669"/>
    <property type="project" value="UniProtKB-KW"/>
</dbReference>
<evidence type="ECO:0000256" key="3">
    <source>
        <dbReference type="ARBA" id="ARBA00022598"/>
    </source>
</evidence>
<dbReference type="InterPro" id="IPR013651">
    <property type="entry name" value="ATP-grasp_RimK-type"/>
</dbReference>
<evidence type="ECO:0000256" key="4">
    <source>
        <dbReference type="ARBA" id="ARBA00022723"/>
    </source>
</evidence>
<evidence type="ECO:0000256" key="12">
    <source>
        <dbReference type="PROSITE-ProRule" id="PRU00409"/>
    </source>
</evidence>
<dbReference type="RefSeq" id="WP_255843844.1">
    <property type="nucleotide sequence ID" value="NZ_CP094358.1"/>
</dbReference>
<feature type="domain" description="ATP-grasp" evidence="13">
    <location>
        <begin position="267"/>
        <end position="450"/>
    </location>
</feature>
<keyword evidence="15" id="KW-1185">Reference proteome</keyword>
<dbReference type="SUPFAM" id="SSF50630">
    <property type="entry name" value="Acid proteases"/>
    <property type="match status" value="1"/>
</dbReference>
<protein>
    <recommendedName>
        <fullName evidence="11">Probable alpha-L-glutamate ligase</fullName>
    </recommendedName>
</protein>
<dbReference type="Pfam" id="PF08443">
    <property type="entry name" value="RimK"/>
    <property type="match status" value="1"/>
</dbReference>
<dbReference type="AlphaFoldDB" id="A0A9E7D3L3"/>
<dbReference type="InterPro" id="IPR041107">
    <property type="entry name" value="Rimk_N"/>
</dbReference>
<comment type="cofactor">
    <cofactor evidence="1">
        <name>Mn(2+)</name>
        <dbReference type="ChEBI" id="CHEBI:29035"/>
    </cofactor>
</comment>
<evidence type="ECO:0000256" key="5">
    <source>
        <dbReference type="ARBA" id="ARBA00022741"/>
    </source>
</evidence>
<keyword evidence="14" id="KW-0689">Ribosomal protein</keyword>
<dbReference type="InterPro" id="IPR008503">
    <property type="entry name" value="Asp_endopeptidase"/>
</dbReference>
<keyword evidence="9" id="KW-0464">Manganese</keyword>
<dbReference type="PANTHER" id="PTHR21621:SF7">
    <property type="entry name" value="RIBOSOMAL PROTEIN BS6--L-GLUTAMATE LIGASE"/>
    <property type="match status" value="1"/>
</dbReference>
<reference evidence="14" key="1">
    <citation type="submission" date="2022-03" db="EMBL/GenBank/DDBJ databases">
        <title>Description of Abyssus ytuae gen. nov., sp. nov., a novel member of the family Flavobacteriaceae isolated from the sediment of Mariana Trench.</title>
        <authorList>
            <person name="Zhang J."/>
            <person name="Xu X."/>
        </authorList>
    </citation>
    <scope>NUCLEOTIDE SEQUENCE</scope>
    <source>
        <strain evidence="14">MT3330</strain>
    </source>
</reference>
<dbReference type="GO" id="GO:0005524">
    <property type="term" value="F:ATP binding"/>
    <property type="evidence" value="ECO:0007669"/>
    <property type="project" value="UniProtKB-UniRule"/>
</dbReference>
<evidence type="ECO:0000259" key="13">
    <source>
        <dbReference type="PROSITE" id="PS50975"/>
    </source>
</evidence>
<dbReference type="HAMAP" id="MF_01552">
    <property type="entry name" value="RimK"/>
    <property type="match status" value="1"/>
</dbReference>
<accession>A0A9E7D3L3</accession>
<dbReference type="GO" id="GO:0005737">
    <property type="term" value="C:cytoplasm"/>
    <property type="evidence" value="ECO:0007669"/>
    <property type="project" value="TreeGrafter"/>
</dbReference>
<dbReference type="GO" id="GO:0046872">
    <property type="term" value="F:metal ion binding"/>
    <property type="evidence" value="ECO:0007669"/>
    <property type="project" value="UniProtKB-KW"/>
</dbReference>